<dbReference type="Pfam" id="PF00578">
    <property type="entry name" value="AhpC-TSA"/>
    <property type="match status" value="1"/>
</dbReference>
<sequence>MPLKRKTQEKEGETEGPAPKEAKGGLSVGDDLPDLTALETDESTPEEVKRISLKEATIEKGAVIFVYPKANTPGCTKQACSFNENVDKLSKAGYAVFGLSADKPKSQANWKKKHELTFTLLCDPSQEVLKQLGVIKAGKISRSHFVIEKGAKIKDIQLGTSPAKSIVEAIKVLGIKDDEGQDGET</sequence>
<dbReference type="Proteomes" id="UP001485043">
    <property type="component" value="Unassembled WGS sequence"/>
</dbReference>
<organism evidence="18 19">
    <name type="scientific">Apatococcus fuscideae</name>
    <dbReference type="NCBI Taxonomy" id="2026836"/>
    <lineage>
        <taxon>Eukaryota</taxon>
        <taxon>Viridiplantae</taxon>
        <taxon>Chlorophyta</taxon>
        <taxon>core chlorophytes</taxon>
        <taxon>Trebouxiophyceae</taxon>
        <taxon>Chlorellales</taxon>
        <taxon>Chlorellaceae</taxon>
        <taxon>Apatococcus</taxon>
    </lineage>
</organism>
<keyword evidence="9" id="KW-0539">Nucleus</keyword>
<dbReference type="AlphaFoldDB" id="A0AAW1TFC7"/>
<comment type="subunit">
    <text evidence="3">Monomer.</text>
</comment>
<dbReference type="GO" id="GO:0008379">
    <property type="term" value="F:thioredoxin peroxidase activity"/>
    <property type="evidence" value="ECO:0007669"/>
    <property type="project" value="TreeGrafter"/>
</dbReference>
<evidence type="ECO:0000256" key="6">
    <source>
        <dbReference type="ARBA" id="ARBA00022862"/>
    </source>
</evidence>
<keyword evidence="19" id="KW-1185">Reference proteome</keyword>
<evidence type="ECO:0000256" key="1">
    <source>
        <dbReference type="ARBA" id="ARBA00004123"/>
    </source>
</evidence>
<proteinExistence type="inferred from homology"/>
<feature type="domain" description="Thioredoxin" evidence="17">
    <location>
        <begin position="26"/>
        <end position="175"/>
    </location>
</feature>
<feature type="region of interest" description="Disordered" evidence="16">
    <location>
        <begin position="1"/>
        <end position="48"/>
    </location>
</feature>
<evidence type="ECO:0000256" key="2">
    <source>
        <dbReference type="ARBA" id="ARBA00004456"/>
    </source>
</evidence>
<evidence type="ECO:0000256" key="11">
    <source>
        <dbReference type="ARBA" id="ARBA00032824"/>
    </source>
</evidence>
<accession>A0AAW1TFC7</accession>
<dbReference type="SUPFAM" id="SSF52833">
    <property type="entry name" value="Thioredoxin-like"/>
    <property type="match status" value="1"/>
</dbReference>
<dbReference type="InterPro" id="IPR036249">
    <property type="entry name" value="Thioredoxin-like_sf"/>
</dbReference>
<reference evidence="18 19" key="1">
    <citation type="journal article" date="2024" name="Nat. Commun.">
        <title>Phylogenomics reveals the evolutionary origins of lichenization in chlorophyte algae.</title>
        <authorList>
            <person name="Puginier C."/>
            <person name="Libourel C."/>
            <person name="Otte J."/>
            <person name="Skaloud P."/>
            <person name="Haon M."/>
            <person name="Grisel S."/>
            <person name="Petersen M."/>
            <person name="Berrin J.G."/>
            <person name="Delaux P.M."/>
            <person name="Dal Grande F."/>
            <person name="Keller J."/>
        </authorList>
    </citation>
    <scope>NUCLEOTIDE SEQUENCE [LARGE SCALE GENOMIC DNA]</scope>
    <source>
        <strain evidence="18 19">SAG 2523</strain>
    </source>
</reference>
<evidence type="ECO:0000256" key="9">
    <source>
        <dbReference type="ARBA" id="ARBA00023242"/>
    </source>
</evidence>
<comment type="subcellular location">
    <subcellularLocation>
        <location evidence="1">Nucleus</location>
    </subcellularLocation>
    <subcellularLocation>
        <location evidence="2">Plastid</location>
        <location evidence="2">Chloroplast thylakoid lumen</location>
    </subcellularLocation>
</comment>
<evidence type="ECO:0000313" key="18">
    <source>
        <dbReference type="EMBL" id="KAK9868285.1"/>
    </source>
</evidence>
<keyword evidence="10" id="KW-0676">Redox-active center</keyword>
<dbReference type="GO" id="GO:0005634">
    <property type="term" value="C:nucleus"/>
    <property type="evidence" value="ECO:0007669"/>
    <property type="project" value="UniProtKB-SubCell"/>
</dbReference>
<dbReference type="Gene3D" id="3.40.30.10">
    <property type="entry name" value="Glutaredoxin"/>
    <property type="match status" value="1"/>
</dbReference>
<dbReference type="GO" id="GO:0009543">
    <property type="term" value="C:chloroplast thylakoid lumen"/>
    <property type="evidence" value="ECO:0007669"/>
    <property type="project" value="UniProtKB-SubCell"/>
</dbReference>
<dbReference type="InterPro" id="IPR013766">
    <property type="entry name" value="Thioredoxin_domain"/>
</dbReference>
<dbReference type="InterPro" id="IPR050924">
    <property type="entry name" value="Peroxiredoxin_BCP/PrxQ"/>
</dbReference>
<protein>
    <recommendedName>
        <fullName evidence="4">thioredoxin-dependent peroxiredoxin</fullName>
        <ecNumber evidence="4">1.11.1.24</ecNumber>
    </recommendedName>
    <alternativeName>
        <fullName evidence="15">Nuclear thiol peroxidase</fullName>
    </alternativeName>
    <alternativeName>
        <fullName evidence="11">Thioredoxin peroxidase</fullName>
    </alternativeName>
    <alternativeName>
        <fullName evidence="13">Thioredoxin-dependent peroxiredoxin Q</fullName>
    </alternativeName>
</protein>
<evidence type="ECO:0000256" key="14">
    <source>
        <dbReference type="ARBA" id="ARBA00049091"/>
    </source>
</evidence>
<dbReference type="GO" id="GO:0045454">
    <property type="term" value="P:cell redox homeostasis"/>
    <property type="evidence" value="ECO:0007669"/>
    <property type="project" value="TreeGrafter"/>
</dbReference>
<keyword evidence="6" id="KW-0049">Antioxidant</keyword>
<name>A0AAW1TFC7_9CHLO</name>
<evidence type="ECO:0000256" key="15">
    <source>
        <dbReference type="ARBA" id="ARBA00077538"/>
    </source>
</evidence>
<dbReference type="PANTHER" id="PTHR42801:SF23">
    <property type="entry name" value="PEROXIREDOXIN DOT5"/>
    <property type="match status" value="1"/>
</dbReference>
<evidence type="ECO:0000256" key="5">
    <source>
        <dbReference type="ARBA" id="ARBA00022559"/>
    </source>
</evidence>
<dbReference type="FunFam" id="3.40.30.10:FF:000157">
    <property type="entry name" value="DOT5p Nuclear thiol peroxidase"/>
    <property type="match status" value="1"/>
</dbReference>
<comment type="catalytic activity">
    <reaction evidence="14">
        <text>a hydroperoxide + [thioredoxin]-dithiol = an alcohol + [thioredoxin]-disulfide + H2O</text>
        <dbReference type="Rhea" id="RHEA:62620"/>
        <dbReference type="Rhea" id="RHEA-COMP:10698"/>
        <dbReference type="Rhea" id="RHEA-COMP:10700"/>
        <dbReference type="ChEBI" id="CHEBI:15377"/>
        <dbReference type="ChEBI" id="CHEBI:29950"/>
        <dbReference type="ChEBI" id="CHEBI:30879"/>
        <dbReference type="ChEBI" id="CHEBI:35924"/>
        <dbReference type="ChEBI" id="CHEBI:50058"/>
        <dbReference type="EC" id="1.11.1.24"/>
    </reaction>
</comment>
<dbReference type="EC" id="1.11.1.24" evidence="4"/>
<comment type="similarity">
    <text evidence="12">Belongs to the peroxiredoxin family. BCP/PrxQ subfamily.</text>
</comment>
<dbReference type="PANTHER" id="PTHR42801">
    <property type="entry name" value="THIOREDOXIN-DEPENDENT PEROXIDE REDUCTASE"/>
    <property type="match status" value="1"/>
</dbReference>
<evidence type="ECO:0000256" key="8">
    <source>
        <dbReference type="ARBA" id="ARBA00023157"/>
    </source>
</evidence>
<evidence type="ECO:0000256" key="3">
    <source>
        <dbReference type="ARBA" id="ARBA00011245"/>
    </source>
</evidence>
<evidence type="ECO:0000256" key="13">
    <source>
        <dbReference type="ARBA" id="ARBA00042163"/>
    </source>
</evidence>
<dbReference type="CDD" id="cd03017">
    <property type="entry name" value="PRX_BCP"/>
    <property type="match status" value="1"/>
</dbReference>
<feature type="compositionally biased region" description="Basic and acidic residues" evidence="16">
    <location>
        <begin position="1"/>
        <end position="23"/>
    </location>
</feature>
<evidence type="ECO:0000256" key="10">
    <source>
        <dbReference type="ARBA" id="ARBA00023284"/>
    </source>
</evidence>
<gene>
    <name evidence="18" type="ORF">WJX84_003858</name>
</gene>
<evidence type="ECO:0000259" key="17">
    <source>
        <dbReference type="PROSITE" id="PS51352"/>
    </source>
</evidence>
<dbReference type="PROSITE" id="PS51352">
    <property type="entry name" value="THIOREDOXIN_2"/>
    <property type="match status" value="1"/>
</dbReference>
<dbReference type="GO" id="GO:0034599">
    <property type="term" value="P:cellular response to oxidative stress"/>
    <property type="evidence" value="ECO:0007669"/>
    <property type="project" value="UniProtKB-ARBA"/>
</dbReference>
<dbReference type="EMBL" id="JALJOV010000036">
    <property type="protein sequence ID" value="KAK9868285.1"/>
    <property type="molecule type" value="Genomic_DNA"/>
</dbReference>
<evidence type="ECO:0000313" key="19">
    <source>
        <dbReference type="Proteomes" id="UP001485043"/>
    </source>
</evidence>
<evidence type="ECO:0000256" key="7">
    <source>
        <dbReference type="ARBA" id="ARBA00023002"/>
    </source>
</evidence>
<keyword evidence="5" id="KW-0575">Peroxidase</keyword>
<evidence type="ECO:0000256" key="4">
    <source>
        <dbReference type="ARBA" id="ARBA00013017"/>
    </source>
</evidence>
<keyword evidence="7" id="KW-0560">Oxidoreductase</keyword>
<comment type="caution">
    <text evidence="18">The sequence shown here is derived from an EMBL/GenBank/DDBJ whole genome shotgun (WGS) entry which is preliminary data.</text>
</comment>
<evidence type="ECO:0000256" key="16">
    <source>
        <dbReference type="SAM" id="MobiDB-lite"/>
    </source>
</evidence>
<dbReference type="InterPro" id="IPR000866">
    <property type="entry name" value="AhpC/TSA"/>
</dbReference>
<keyword evidence="8" id="KW-1015">Disulfide bond</keyword>
<evidence type="ECO:0000256" key="12">
    <source>
        <dbReference type="ARBA" id="ARBA00038489"/>
    </source>
</evidence>